<dbReference type="PROSITE" id="PS00211">
    <property type="entry name" value="ABC_TRANSPORTER_1"/>
    <property type="match status" value="1"/>
</dbReference>
<dbReference type="GO" id="GO:0140359">
    <property type="term" value="F:ABC-type transporter activity"/>
    <property type="evidence" value="ECO:0007669"/>
    <property type="project" value="UniProtKB-ARBA"/>
</dbReference>
<feature type="region of interest" description="Disordered" evidence="4">
    <location>
        <begin position="412"/>
        <end position="442"/>
    </location>
</feature>
<dbReference type="InterPro" id="IPR027417">
    <property type="entry name" value="P-loop_NTPase"/>
</dbReference>
<dbReference type="RefSeq" id="WP_109274327.1">
    <property type="nucleotide sequence ID" value="NZ_QFKX01000001.1"/>
</dbReference>
<evidence type="ECO:0000313" key="6">
    <source>
        <dbReference type="EMBL" id="PWH07442.1"/>
    </source>
</evidence>
<evidence type="ECO:0000313" key="7">
    <source>
        <dbReference type="Proteomes" id="UP000245590"/>
    </source>
</evidence>
<evidence type="ECO:0000256" key="1">
    <source>
        <dbReference type="ARBA" id="ARBA00022448"/>
    </source>
</evidence>
<keyword evidence="7" id="KW-1185">Reference proteome</keyword>
<dbReference type="SUPFAM" id="SSF50331">
    <property type="entry name" value="MOP-like"/>
    <property type="match status" value="1"/>
</dbReference>
<dbReference type="InterPro" id="IPR012340">
    <property type="entry name" value="NA-bd_OB-fold"/>
</dbReference>
<dbReference type="Gene3D" id="2.40.50.140">
    <property type="entry name" value="Nucleic acid-binding proteins"/>
    <property type="match status" value="1"/>
</dbReference>
<gene>
    <name evidence="6" type="ORF">DEO23_02055</name>
</gene>
<feature type="domain" description="ABC transporter" evidence="5">
    <location>
        <begin position="22"/>
        <end position="252"/>
    </location>
</feature>
<dbReference type="InterPro" id="IPR003439">
    <property type="entry name" value="ABC_transporter-like_ATP-bd"/>
</dbReference>
<dbReference type="InterPro" id="IPR050093">
    <property type="entry name" value="ABC_SmlMolc_Importer"/>
</dbReference>
<dbReference type="GO" id="GO:0043190">
    <property type="term" value="C:ATP-binding cassette (ABC) transporter complex"/>
    <property type="evidence" value="ECO:0007669"/>
    <property type="project" value="InterPro"/>
</dbReference>
<keyword evidence="2" id="KW-0547">Nucleotide-binding</keyword>
<feature type="compositionally biased region" description="Basic and acidic residues" evidence="4">
    <location>
        <begin position="419"/>
        <end position="429"/>
    </location>
</feature>
<evidence type="ECO:0000259" key="5">
    <source>
        <dbReference type="PROSITE" id="PS50893"/>
    </source>
</evidence>
<comment type="caution">
    <text evidence="6">The sequence shown here is derived from an EMBL/GenBank/DDBJ whole genome shotgun (WGS) entry which is preliminary data.</text>
</comment>
<dbReference type="GO" id="GO:0016887">
    <property type="term" value="F:ATP hydrolysis activity"/>
    <property type="evidence" value="ECO:0007669"/>
    <property type="project" value="InterPro"/>
</dbReference>
<dbReference type="Gene3D" id="3.40.50.300">
    <property type="entry name" value="P-loop containing nucleotide triphosphate hydrolases"/>
    <property type="match status" value="1"/>
</dbReference>
<proteinExistence type="predicted"/>
<dbReference type="GO" id="GO:0005524">
    <property type="term" value="F:ATP binding"/>
    <property type="evidence" value="ECO:0007669"/>
    <property type="project" value="UniProtKB-KW"/>
</dbReference>
<dbReference type="AlphaFoldDB" id="A0A2U2RNI8"/>
<dbReference type="Pfam" id="PF08402">
    <property type="entry name" value="TOBE_2"/>
    <property type="match status" value="1"/>
</dbReference>
<dbReference type="Proteomes" id="UP000245590">
    <property type="component" value="Unassembled WGS sequence"/>
</dbReference>
<dbReference type="PROSITE" id="PS50893">
    <property type="entry name" value="ABC_TRANSPORTER_2"/>
    <property type="match status" value="1"/>
</dbReference>
<dbReference type="FunFam" id="3.40.50.300:FF:000042">
    <property type="entry name" value="Maltose/maltodextrin ABC transporter, ATP-binding protein"/>
    <property type="match status" value="1"/>
</dbReference>
<dbReference type="PANTHER" id="PTHR42781:SF4">
    <property type="entry name" value="SPERMIDINE_PUTRESCINE IMPORT ATP-BINDING PROTEIN POTA"/>
    <property type="match status" value="1"/>
</dbReference>
<dbReference type="EMBL" id="QFKX01000001">
    <property type="protein sequence ID" value="PWH07442.1"/>
    <property type="molecule type" value="Genomic_DNA"/>
</dbReference>
<dbReference type="InterPro" id="IPR013611">
    <property type="entry name" value="Transp-assoc_OB_typ2"/>
</dbReference>
<keyword evidence="1" id="KW-0813">Transport</keyword>
<evidence type="ECO:0000256" key="2">
    <source>
        <dbReference type="ARBA" id="ARBA00022741"/>
    </source>
</evidence>
<dbReference type="InterPro" id="IPR003593">
    <property type="entry name" value="AAA+_ATPase"/>
</dbReference>
<dbReference type="InterPro" id="IPR017871">
    <property type="entry name" value="ABC_transporter-like_CS"/>
</dbReference>
<dbReference type="OrthoDB" id="9802264at2"/>
<evidence type="ECO:0000256" key="3">
    <source>
        <dbReference type="ARBA" id="ARBA00022840"/>
    </source>
</evidence>
<evidence type="ECO:0000256" key="4">
    <source>
        <dbReference type="SAM" id="MobiDB-lite"/>
    </source>
</evidence>
<dbReference type="PANTHER" id="PTHR42781">
    <property type="entry name" value="SPERMIDINE/PUTRESCINE IMPORT ATP-BINDING PROTEIN POTA"/>
    <property type="match status" value="1"/>
</dbReference>
<dbReference type="Pfam" id="PF00005">
    <property type="entry name" value="ABC_tran"/>
    <property type="match status" value="1"/>
</dbReference>
<organism evidence="6 7">
    <name type="scientific">Brachybacterium endophyticum</name>
    <dbReference type="NCBI Taxonomy" id="2182385"/>
    <lineage>
        <taxon>Bacteria</taxon>
        <taxon>Bacillati</taxon>
        <taxon>Actinomycetota</taxon>
        <taxon>Actinomycetes</taxon>
        <taxon>Micrococcales</taxon>
        <taxon>Dermabacteraceae</taxon>
        <taxon>Brachybacterium</taxon>
    </lineage>
</organism>
<reference evidence="6 7" key="1">
    <citation type="submission" date="2018-05" db="EMBL/GenBank/DDBJ databases">
        <title>Brachybacterium sp. M1HQ-2T, whole genome shotgun sequence.</title>
        <authorList>
            <person name="Tuo L."/>
        </authorList>
    </citation>
    <scope>NUCLEOTIDE SEQUENCE [LARGE SCALE GENOMIC DNA]</scope>
    <source>
        <strain evidence="6 7">M1HQ-2</strain>
    </source>
</reference>
<name>A0A2U2RNI8_9MICO</name>
<sequence>MTAATAKSPSTTPATDTDADALRIENVGRRFGSTDALQGFDLTVRRGEFIALLGPSGCGKSTALNCLAGLLPLTDGRILVGDQRIDVLPPEKRDFGMVFQSYALFPHLTVAKNVAFGLQMRGVGRGEIRRRVDEALRLVRLEDQAGKLPGQLSGGQQQRVAIARAVVIEPRVVLMDEPLSNLDAKLRLEMRTEIRRLHQTLGLTTIYVTHDQEEALSLADRLVVLRAGRVQQIGTPQELHDHPANWHVADFMGYRNLLDAEVTSAPDGGAGGGDGDGAGVEVRADGLSLRGLAVDPVAAGERVRLAIRPSDLVVTDPAAAPGTSSASGTSGVSGASAASGTNGAPASSGTNMIRARVEVVEYQGREYAVEVRTESGRALHVRSDTAPQVGVDVLLTLDPARALVYRFDLDPADAGRSSDAADRAADESRPPAPDPIAAEAGS</sequence>
<feature type="compositionally biased region" description="Low complexity" evidence="4">
    <location>
        <begin position="317"/>
        <end position="349"/>
    </location>
</feature>
<accession>A0A2U2RNI8</accession>
<dbReference type="Gene3D" id="2.40.50.100">
    <property type="match status" value="1"/>
</dbReference>
<feature type="region of interest" description="Disordered" evidence="4">
    <location>
        <begin position="315"/>
        <end position="349"/>
    </location>
</feature>
<dbReference type="SUPFAM" id="SSF52540">
    <property type="entry name" value="P-loop containing nucleoside triphosphate hydrolases"/>
    <property type="match status" value="1"/>
</dbReference>
<keyword evidence="3 6" id="KW-0067">ATP-binding</keyword>
<dbReference type="InterPro" id="IPR008995">
    <property type="entry name" value="Mo/tungstate-bd_C_term_dom"/>
</dbReference>
<protein>
    <submittedName>
        <fullName evidence="6">Spermidine/putrescine ABC transporter ATP-binding protein</fullName>
    </submittedName>
</protein>
<dbReference type="SMART" id="SM00382">
    <property type="entry name" value="AAA"/>
    <property type="match status" value="1"/>
</dbReference>